<proteinExistence type="predicted"/>
<evidence type="ECO:0008006" key="4">
    <source>
        <dbReference type="Google" id="ProtNLM"/>
    </source>
</evidence>
<evidence type="ECO:0000256" key="1">
    <source>
        <dbReference type="SAM" id="SignalP"/>
    </source>
</evidence>
<accession>A0A0K2GAH0</accession>
<reference evidence="2 3" key="1">
    <citation type="journal article" date="2015" name="Proc. Natl. Acad. Sci. U.S.A.">
        <title>Expanded metabolic versatility of ubiquitous nitrite-oxidizing bacteria from the genus Nitrospira.</title>
        <authorList>
            <person name="Koch H."/>
            <person name="Lucker S."/>
            <person name="Albertsen M."/>
            <person name="Kitzinger K."/>
            <person name="Herbold C."/>
            <person name="Spieck E."/>
            <person name="Nielsen P.H."/>
            <person name="Wagner M."/>
            <person name="Daims H."/>
        </authorList>
    </citation>
    <scope>NUCLEOTIDE SEQUENCE [LARGE SCALE GENOMIC DNA]</scope>
    <source>
        <strain evidence="2 3">NSP M-1</strain>
    </source>
</reference>
<dbReference type="EMBL" id="CP011801">
    <property type="protein sequence ID" value="ALA57602.1"/>
    <property type="molecule type" value="Genomic_DNA"/>
</dbReference>
<dbReference type="OrthoDB" id="7862753at2"/>
<dbReference type="AlphaFoldDB" id="A0A0K2GAH0"/>
<keyword evidence="1" id="KW-0732">Signal</keyword>
<dbReference type="Proteomes" id="UP000069205">
    <property type="component" value="Chromosome"/>
</dbReference>
<feature type="signal peptide" evidence="1">
    <location>
        <begin position="1"/>
        <end position="22"/>
    </location>
</feature>
<gene>
    <name evidence="2" type="ORF">NITMOv2_1171</name>
</gene>
<dbReference type="STRING" id="42253.NITMOv2_1171"/>
<keyword evidence="3" id="KW-1185">Reference proteome</keyword>
<evidence type="ECO:0000313" key="2">
    <source>
        <dbReference type="EMBL" id="ALA57602.1"/>
    </source>
</evidence>
<feature type="chain" id="PRO_5005476660" description="Lysozyme inhibitor LprI N-terminal domain-containing protein" evidence="1">
    <location>
        <begin position="23"/>
        <end position="163"/>
    </location>
</feature>
<name>A0A0K2GAH0_NITMO</name>
<sequence>MRTESRFTIFLSLIALPWCSYAAPYPLGDPERLIEEKCDADWGHNPRMRAACIEQQEKILEKSRVTALDPRLKTEDLSLMRETCAKEWPDDIRKRVQCEEHQIRWFQKLQAPPPKDITLLDYSIAMANCAKEWPDDFRLRARCVENEFATRRTGQGFELLNER</sequence>
<evidence type="ECO:0000313" key="3">
    <source>
        <dbReference type="Proteomes" id="UP000069205"/>
    </source>
</evidence>
<organism evidence="2 3">
    <name type="scientific">Nitrospira moscoviensis</name>
    <dbReference type="NCBI Taxonomy" id="42253"/>
    <lineage>
        <taxon>Bacteria</taxon>
        <taxon>Pseudomonadati</taxon>
        <taxon>Nitrospirota</taxon>
        <taxon>Nitrospiria</taxon>
        <taxon>Nitrospirales</taxon>
        <taxon>Nitrospiraceae</taxon>
        <taxon>Nitrospira</taxon>
    </lineage>
</organism>
<dbReference type="PATRIC" id="fig|42253.5.peg.1156"/>
<dbReference type="RefSeq" id="WP_145976178.1">
    <property type="nucleotide sequence ID" value="NZ_CP011801.1"/>
</dbReference>
<protein>
    <recommendedName>
        <fullName evidence="4">Lysozyme inhibitor LprI N-terminal domain-containing protein</fullName>
    </recommendedName>
</protein>
<dbReference type="KEGG" id="nmv:NITMOv2_1171"/>